<sequence length="100" mass="10919">MVTVTRRPHTPIRPIWLCRACGHPWPCGEAKLALLAEYGQNRVSLFVYLAGAFGDAVDDLGKLHSGETPISGELFDRFLSWPSASSSAYRTARIEGSSPT</sequence>
<dbReference type="AlphaFoldDB" id="A0A1C6RPC8"/>
<evidence type="ECO:0000313" key="1">
    <source>
        <dbReference type="EMBL" id="SCL19042.1"/>
    </source>
</evidence>
<dbReference type="Proteomes" id="UP000198906">
    <property type="component" value="Unassembled WGS sequence"/>
</dbReference>
<proteinExistence type="predicted"/>
<keyword evidence="2" id="KW-1185">Reference proteome</keyword>
<protein>
    <recommendedName>
        <fullName evidence="3">Flavin reductase</fullName>
    </recommendedName>
</protein>
<accession>A0A1C6RPC8</accession>
<dbReference type="EMBL" id="FMHU01000001">
    <property type="protein sequence ID" value="SCL19042.1"/>
    <property type="molecule type" value="Genomic_DNA"/>
</dbReference>
<name>A0A1C6RPC8_9ACTN</name>
<reference evidence="2" key="1">
    <citation type="submission" date="2016-06" db="EMBL/GenBank/DDBJ databases">
        <authorList>
            <person name="Varghese N."/>
        </authorList>
    </citation>
    <scope>NUCLEOTIDE SEQUENCE [LARGE SCALE GENOMIC DNA]</scope>
    <source>
        <strain evidence="2">DSM 46123</strain>
    </source>
</reference>
<dbReference type="RefSeq" id="WP_245714661.1">
    <property type="nucleotide sequence ID" value="NZ_FMHU01000001.1"/>
</dbReference>
<dbReference type="STRING" id="47866.GA0074694_2552"/>
<gene>
    <name evidence="1" type="ORF">GA0074694_2552</name>
</gene>
<evidence type="ECO:0000313" key="2">
    <source>
        <dbReference type="Proteomes" id="UP000198906"/>
    </source>
</evidence>
<organism evidence="1 2">
    <name type="scientific">Micromonospora inyonensis</name>
    <dbReference type="NCBI Taxonomy" id="47866"/>
    <lineage>
        <taxon>Bacteria</taxon>
        <taxon>Bacillati</taxon>
        <taxon>Actinomycetota</taxon>
        <taxon>Actinomycetes</taxon>
        <taxon>Micromonosporales</taxon>
        <taxon>Micromonosporaceae</taxon>
        <taxon>Micromonospora</taxon>
    </lineage>
</organism>
<evidence type="ECO:0008006" key="3">
    <source>
        <dbReference type="Google" id="ProtNLM"/>
    </source>
</evidence>